<keyword evidence="1" id="KW-1133">Transmembrane helix</keyword>
<dbReference type="Proteomes" id="UP000290243">
    <property type="component" value="Chromosome"/>
</dbReference>
<keyword evidence="1" id="KW-0472">Membrane</keyword>
<name>A0A449B4U5_9BACT</name>
<dbReference type="EMBL" id="LR215037">
    <property type="protein sequence ID" value="VEU75589.1"/>
    <property type="molecule type" value="Genomic_DNA"/>
</dbReference>
<keyword evidence="1" id="KW-0812">Transmembrane</keyword>
<reference evidence="2 3" key="1">
    <citation type="submission" date="2019-01" db="EMBL/GenBank/DDBJ databases">
        <authorList>
            <consortium name="Pathogen Informatics"/>
        </authorList>
    </citation>
    <scope>NUCLEOTIDE SEQUENCE [LARGE SCALE GENOMIC DNA]</scope>
    <source>
        <strain evidence="2 3">NCTC10168</strain>
    </source>
</reference>
<proteinExistence type="predicted"/>
<accession>A0A449B4U5</accession>
<evidence type="ECO:0000313" key="2">
    <source>
        <dbReference type="EMBL" id="VEU75589.1"/>
    </source>
</evidence>
<protein>
    <submittedName>
        <fullName evidence="2">Membrane protein</fullName>
    </submittedName>
</protein>
<dbReference type="RefSeq" id="WP_129646818.1">
    <property type="nucleotide sequence ID" value="NZ_LR215037.1"/>
</dbReference>
<evidence type="ECO:0000256" key="1">
    <source>
        <dbReference type="SAM" id="Phobius"/>
    </source>
</evidence>
<evidence type="ECO:0000313" key="3">
    <source>
        <dbReference type="Proteomes" id="UP000290243"/>
    </source>
</evidence>
<feature type="transmembrane region" description="Helical" evidence="1">
    <location>
        <begin position="68"/>
        <end position="94"/>
    </location>
</feature>
<sequence length="97" mass="11145">MSLQKDTKTTNKEDLNFTAVHEINKIRILTNEEIANLDQNSRDEILKDTVNNIDPSNAIKYRKNIKNIIISAIFITLFFITLIITNVLLVLYLIGII</sequence>
<gene>
    <name evidence="2" type="ORF">NCTC10168_00515</name>
</gene>
<keyword evidence="3" id="KW-1185">Reference proteome</keyword>
<dbReference type="AlphaFoldDB" id="A0A449B4U5"/>
<organism evidence="2 3">
    <name type="scientific">Mycoplasmopsis maculosa</name>
    <dbReference type="NCBI Taxonomy" id="114885"/>
    <lineage>
        <taxon>Bacteria</taxon>
        <taxon>Bacillati</taxon>
        <taxon>Mycoplasmatota</taxon>
        <taxon>Mycoplasmoidales</taxon>
        <taxon>Metamycoplasmataceae</taxon>
        <taxon>Mycoplasmopsis</taxon>
    </lineage>
</organism>
<dbReference type="KEGG" id="mmau:NCTC10168_00515"/>